<dbReference type="PANTHER" id="PTHR30483">
    <property type="entry name" value="LEUCINE-SPECIFIC-BINDING PROTEIN"/>
    <property type="match status" value="1"/>
</dbReference>
<evidence type="ECO:0000256" key="2">
    <source>
        <dbReference type="ARBA" id="ARBA00022729"/>
    </source>
</evidence>
<accession>A0A0H4T460</accession>
<dbReference type="InterPro" id="IPR051010">
    <property type="entry name" value="BCAA_transport"/>
</dbReference>
<reference evidence="4" key="1">
    <citation type="journal article" date="2015" name="ISME J.">
        <title>Aquifer environment selects for microbial species cohorts in sediment and groundwater.</title>
        <authorList>
            <person name="Hug L.A."/>
            <person name="Thomas B.C."/>
            <person name="Brown C.T."/>
            <person name="Frischkorn K.R."/>
            <person name="Williams K.H."/>
            <person name="Tringe S.G."/>
            <person name="Banfield J.F."/>
        </authorList>
    </citation>
    <scope>NUCLEOTIDE SEQUENCE</scope>
</reference>
<dbReference type="EMBL" id="KT006970">
    <property type="protein sequence ID" value="AKQ01515.1"/>
    <property type="molecule type" value="Genomic_DNA"/>
</dbReference>
<organism evidence="4">
    <name type="scientific">uncultured delta proteobacterium Rifle_16ft_4_minimus_1997</name>
    <dbReference type="NCBI Taxonomy" id="1665176"/>
    <lineage>
        <taxon>Bacteria</taxon>
        <taxon>Deltaproteobacteria</taxon>
        <taxon>environmental samples</taxon>
    </lineage>
</organism>
<sequence>MRRLTLMWLAVVAVLFGFGFEAFGQTIKVGAVVPLTGRYAAGGAQNKAGYEIAVEQINGAGGVTVGGKKMRLELIMLDDESDPTKTVARLETLAAQGVVAYLGGFGSDLHAAAASIGDKNKIPYLGVAFALYSIHQQGLRYLFSPFPKSPDIAKETFVMFDASIPAAQRPRKVALFRERTDWGREMGSLWESRAKEHGYQVVTNSEYAPGAKDFSDPILKAKSAGAETVLALPNPPDGMAIFKQMKELDLNAKAYVFVRAPDPPVWSKNLGKDGDYVLLSPGWHFAARYPKVAEVNEAHQKRLGRPAVPIVGPSYACVQILTDAITRAGVLDRDKIRDAIAATNTTTVVGPVRFRQDGTGDVKVFFQQWLKGKQELVWPKEFATAPFGYPAPPFNQR</sequence>
<evidence type="ECO:0000259" key="3">
    <source>
        <dbReference type="Pfam" id="PF13458"/>
    </source>
</evidence>
<dbReference type="AlphaFoldDB" id="A0A0H4T460"/>
<keyword evidence="2" id="KW-0732">Signal</keyword>
<protein>
    <submittedName>
        <fullName evidence="4">Extracellular ligand-binding receptor, branched-chain amino acid transport system substrate-binding protein</fullName>
    </submittedName>
</protein>
<evidence type="ECO:0000313" key="4">
    <source>
        <dbReference type="EMBL" id="AKQ01515.1"/>
    </source>
</evidence>
<comment type="similarity">
    <text evidence="1">Belongs to the leucine-binding protein family.</text>
</comment>
<dbReference type="InterPro" id="IPR028081">
    <property type="entry name" value="Leu-bd"/>
</dbReference>
<dbReference type="Gene3D" id="3.40.50.2300">
    <property type="match status" value="2"/>
</dbReference>
<dbReference type="CDD" id="cd06338">
    <property type="entry name" value="PBP1_ABC_ligand_binding-like"/>
    <property type="match status" value="1"/>
</dbReference>
<dbReference type="InterPro" id="IPR028082">
    <property type="entry name" value="Peripla_BP_I"/>
</dbReference>
<keyword evidence="4" id="KW-0675">Receptor</keyword>
<dbReference type="Pfam" id="PF13458">
    <property type="entry name" value="Peripla_BP_6"/>
    <property type="match status" value="1"/>
</dbReference>
<name>A0A0H4T460_9DELT</name>
<dbReference type="PANTHER" id="PTHR30483:SF37">
    <property type="entry name" value="ABC TRANSPORTER SUBSTRATE-BINDING PROTEIN"/>
    <property type="match status" value="1"/>
</dbReference>
<proteinExistence type="inferred from homology"/>
<dbReference type="SUPFAM" id="SSF53822">
    <property type="entry name" value="Periplasmic binding protein-like I"/>
    <property type="match status" value="1"/>
</dbReference>
<feature type="domain" description="Leucine-binding protein" evidence="3">
    <location>
        <begin position="26"/>
        <end position="372"/>
    </location>
</feature>
<evidence type="ECO:0000256" key="1">
    <source>
        <dbReference type="ARBA" id="ARBA00010062"/>
    </source>
</evidence>